<reference evidence="2 3" key="1">
    <citation type="submission" date="2009-01" db="EMBL/GenBank/DDBJ databases">
        <authorList>
            <person name="Fulton L."/>
            <person name="Clifton S."/>
            <person name="Chinwalla A.T."/>
            <person name="Mitreva M."/>
            <person name="Sodergren E."/>
            <person name="Weinstock G."/>
            <person name="Clifton S."/>
            <person name="Dooling D.J."/>
            <person name="Fulton B."/>
            <person name="Minx P."/>
            <person name="Pepin K.H."/>
            <person name="Johnson M."/>
            <person name="Bhonagiri V."/>
            <person name="Nash W.E."/>
            <person name="Mardis E.R."/>
            <person name="Wilson R.K."/>
        </authorList>
    </citation>
    <scope>NUCLEOTIDE SEQUENCE [LARGE SCALE GENOMIC DNA]</scope>
    <source>
        <strain evidence="2 3">ATCC 33806</strain>
    </source>
</reference>
<keyword evidence="1" id="KW-0812">Transmembrane</keyword>
<accession>C0E3E9</accession>
<keyword evidence="1" id="KW-1133">Transmembrane helix</keyword>
<keyword evidence="1" id="KW-0472">Membrane</keyword>
<dbReference type="AlphaFoldDB" id="C0E3E9"/>
<gene>
    <name evidence="2" type="ORF">CORMATOL_01512</name>
</gene>
<comment type="caution">
    <text evidence="2">The sequence shown here is derived from an EMBL/GenBank/DDBJ whole genome shotgun (WGS) entry which is preliminary data.</text>
</comment>
<dbReference type="Proteomes" id="UP000006247">
    <property type="component" value="Unassembled WGS sequence"/>
</dbReference>
<organism evidence="2 3">
    <name type="scientific">Corynebacterium matruchotii ATCC 33806</name>
    <dbReference type="NCBI Taxonomy" id="566549"/>
    <lineage>
        <taxon>Bacteria</taxon>
        <taxon>Bacillati</taxon>
        <taxon>Actinomycetota</taxon>
        <taxon>Actinomycetes</taxon>
        <taxon>Mycobacteriales</taxon>
        <taxon>Corynebacteriaceae</taxon>
        <taxon>Corynebacterium</taxon>
    </lineage>
</organism>
<protein>
    <submittedName>
        <fullName evidence="2">Uncharacterized protein</fullName>
    </submittedName>
</protein>
<dbReference type="HOGENOM" id="CLU_2971763_0_0_11"/>
<evidence type="ECO:0000313" key="2">
    <source>
        <dbReference type="EMBL" id="EEG27083.1"/>
    </source>
</evidence>
<feature type="transmembrane region" description="Helical" evidence="1">
    <location>
        <begin position="20"/>
        <end position="41"/>
    </location>
</feature>
<evidence type="ECO:0000313" key="3">
    <source>
        <dbReference type="Proteomes" id="UP000006247"/>
    </source>
</evidence>
<name>C0E3E9_9CORY</name>
<proteinExistence type="predicted"/>
<sequence length="58" mass="6943">MTVVTFYEWFLSHFAHNHIYYFLKISTHLFAMLSVCLNSIVRKYISRTSLHMPTNGQF</sequence>
<dbReference type="EMBL" id="ACEB01000021">
    <property type="protein sequence ID" value="EEG27083.1"/>
    <property type="molecule type" value="Genomic_DNA"/>
</dbReference>
<evidence type="ECO:0000256" key="1">
    <source>
        <dbReference type="SAM" id="Phobius"/>
    </source>
</evidence>